<gene>
    <name evidence="2" type="ORF">SAMN02745157_4945</name>
</gene>
<dbReference type="PANTHER" id="PTHR43464">
    <property type="entry name" value="METHYLTRANSFERASE"/>
    <property type="match status" value="1"/>
</dbReference>
<dbReference type="Proteomes" id="UP000184485">
    <property type="component" value="Unassembled WGS sequence"/>
</dbReference>
<dbReference type="Gene3D" id="3.40.50.150">
    <property type="entry name" value="Vaccinia Virus protein VP39"/>
    <property type="match status" value="1"/>
</dbReference>
<dbReference type="CDD" id="cd02440">
    <property type="entry name" value="AdoMet_MTases"/>
    <property type="match status" value="1"/>
</dbReference>
<evidence type="ECO:0000313" key="3">
    <source>
        <dbReference type="Proteomes" id="UP000184485"/>
    </source>
</evidence>
<protein>
    <submittedName>
        <fullName evidence="2">Methyltransferase domain-containing protein</fullName>
    </submittedName>
</protein>
<dbReference type="EMBL" id="FQUP01000008">
    <property type="protein sequence ID" value="SHG85795.1"/>
    <property type="molecule type" value="Genomic_DNA"/>
</dbReference>
<organism evidence="2 3">
    <name type="scientific">Kaistia soli DSM 19436</name>
    <dbReference type="NCBI Taxonomy" id="1122133"/>
    <lineage>
        <taxon>Bacteria</taxon>
        <taxon>Pseudomonadati</taxon>
        <taxon>Pseudomonadota</taxon>
        <taxon>Alphaproteobacteria</taxon>
        <taxon>Hyphomicrobiales</taxon>
        <taxon>Kaistiaceae</taxon>
        <taxon>Kaistia</taxon>
    </lineage>
</organism>
<dbReference type="SUPFAM" id="SSF53335">
    <property type="entry name" value="S-adenosyl-L-methionine-dependent methyltransferases"/>
    <property type="match status" value="1"/>
</dbReference>
<accession>A0A1M5N8J7</accession>
<dbReference type="PANTHER" id="PTHR43464:SF23">
    <property type="entry name" value="JUVENILE HORMONE ACID O-METHYLTRANSFERASE"/>
    <property type="match status" value="1"/>
</dbReference>
<keyword evidence="3" id="KW-1185">Reference proteome</keyword>
<evidence type="ECO:0000313" key="2">
    <source>
        <dbReference type="EMBL" id="SHG85795.1"/>
    </source>
</evidence>
<dbReference type="InterPro" id="IPR013216">
    <property type="entry name" value="Methyltransf_11"/>
</dbReference>
<sequence>MAQNIYDQSAFFEGYSKLSRSVEGLDGATEWPAMRAMLPPLAGLDIVDLGCGYGWFCRFAASEAPRSVLGIDLSERMLDRARAMGGDPRIRYQRGDLDTLELPASSFDLVYSSLALHYVEDAARLLGAVHQGLKPGGRFVFSTEHPIYMAPSQPAFTIDGEGRRIWPVDRYLIEGPRTTNWLADGVVKHHRTLGTTLNLLIATGFRIDHVEEFCPTEVQIAAYPELEEERDRPMFLLIAASR</sequence>
<name>A0A1M5N8J7_9HYPH</name>
<reference evidence="2 3" key="1">
    <citation type="submission" date="2016-11" db="EMBL/GenBank/DDBJ databases">
        <authorList>
            <person name="Jaros S."/>
            <person name="Januszkiewicz K."/>
            <person name="Wedrychowicz H."/>
        </authorList>
    </citation>
    <scope>NUCLEOTIDE SEQUENCE [LARGE SCALE GENOMIC DNA]</scope>
    <source>
        <strain evidence="2 3">DSM 19436</strain>
    </source>
</reference>
<dbReference type="GO" id="GO:0032259">
    <property type="term" value="P:methylation"/>
    <property type="evidence" value="ECO:0007669"/>
    <property type="project" value="UniProtKB-KW"/>
</dbReference>
<dbReference type="AlphaFoldDB" id="A0A1M5N8J7"/>
<keyword evidence="2" id="KW-0489">Methyltransferase</keyword>
<keyword evidence="2" id="KW-0808">Transferase</keyword>
<dbReference type="Pfam" id="PF08241">
    <property type="entry name" value="Methyltransf_11"/>
    <property type="match status" value="1"/>
</dbReference>
<proteinExistence type="predicted"/>
<dbReference type="GO" id="GO:0010420">
    <property type="term" value="F:polyprenyldihydroxybenzoate methyltransferase activity"/>
    <property type="evidence" value="ECO:0007669"/>
    <property type="project" value="TreeGrafter"/>
</dbReference>
<dbReference type="STRING" id="1122133.SAMN02745157_4945"/>
<dbReference type="InterPro" id="IPR029063">
    <property type="entry name" value="SAM-dependent_MTases_sf"/>
</dbReference>
<dbReference type="OrthoDB" id="9791837at2"/>
<evidence type="ECO:0000259" key="1">
    <source>
        <dbReference type="Pfam" id="PF08241"/>
    </source>
</evidence>
<dbReference type="RefSeq" id="WP_073058414.1">
    <property type="nucleotide sequence ID" value="NZ_FQUP01000008.1"/>
</dbReference>
<feature type="domain" description="Methyltransferase type 11" evidence="1">
    <location>
        <begin position="47"/>
        <end position="141"/>
    </location>
</feature>